<dbReference type="OrthoDB" id="40134at2759"/>
<comment type="caution">
    <text evidence="1">The sequence shown here is derived from an EMBL/GenBank/DDBJ whole genome shotgun (WGS) entry which is preliminary data.</text>
</comment>
<sequence length="149" mass="15917">MSRNSFVSGTFKLKHPEVHSLADVGYIFGGKLGRELLGGAFFLYMIMNSGSGMLGVSPLRHCLVDGTGCLVIRTGSLVFRTGRLGFRIGPNAHHVSYRSPSRSTHSPSTARSCPFLLHSASPCASLSSTSLLWASSGGASEVRRSFRTP</sequence>
<accession>A0A1Y2FX32</accession>
<keyword evidence="2" id="KW-1185">Reference proteome</keyword>
<dbReference type="InParanoid" id="A0A1Y2FX32"/>
<proteinExistence type="predicted"/>
<name>A0A1Y2FX32_9BASI</name>
<reference evidence="1 2" key="1">
    <citation type="submission" date="2016-07" db="EMBL/GenBank/DDBJ databases">
        <title>Pervasive Adenine N6-methylation of Active Genes in Fungi.</title>
        <authorList>
            <consortium name="DOE Joint Genome Institute"/>
            <person name="Mondo S.J."/>
            <person name="Dannebaum R.O."/>
            <person name="Kuo R.C."/>
            <person name="Labutti K."/>
            <person name="Haridas S."/>
            <person name="Kuo A."/>
            <person name="Salamov A."/>
            <person name="Ahrendt S.R."/>
            <person name="Lipzen A."/>
            <person name="Sullivan W."/>
            <person name="Andreopoulos W.B."/>
            <person name="Clum A."/>
            <person name="Lindquist E."/>
            <person name="Daum C."/>
            <person name="Ramamoorthy G.K."/>
            <person name="Gryganskyi A."/>
            <person name="Culley D."/>
            <person name="Magnuson J.K."/>
            <person name="James T.Y."/>
            <person name="O'Malley M.A."/>
            <person name="Stajich J.E."/>
            <person name="Spatafora J.W."/>
            <person name="Visel A."/>
            <person name="Grigoriev I.V."/>
        </authorList>
    </citation>
    <scope>NUCLEOTIDE SEQUENCE [LARGE SCALE GENOMIC DNA]</scope>
    <source>
        <strain evidence="1 2">62-1032</strain>
    </source>
</reference>
<dbReference type="AlphaFoldDB" id="A0A1Y2FX32"/>
<dbReference type="EMBL" id="MCGR01000009">
    <property type="protein sequence ID" value="ORY88585.1"/>
    <property type="molecule type" value="Genomic_DNA"/>
</dbReference>
<evidence type="ECO:0000313" key="1">
    <source>
        <dbReference type="EMBL" id="ORY88585.1"/>
    </source>
</evidence>
<evidence type="ECO:0000313" key="2">
    <source>
        <dbReference type="Proteomes" id="UP000193467"/>
    </source>
</evidence>
<gene>
    <name evidence="1" type="ORF">BCR35DRAFT_218505</name>
</gene>
<organism evidence="1 2">
    <name type="scientific">Leucosporidium creatinivorum</name>
    <dbReference type="NCBI Taxonomy" id="106004"/>
    <lineage>
        <taxon>Eukaryota</taxon>
        <taxon>Fungi</taxon>
        <taxon>Dikarya</taxon>
        <taxon>Basidiomycota</taxon>
        <taxon>Pucciniomycotina</taxon>
        <taxon>Microbotryomycetes</taxon>
        <taxon>Leucosporidiales</taxon>
        <taxon>Leucosporidium</taxon>
    </lineage>
</organism>
<dbReference type="Proteomes" id="UP000193467">
    <property type="component" value="Unassembled WGS sequence"/>
</dbReference>
<protein>
    <submittedName>
        <fullName evidence="1">Uncharacterized protein</fullName>
    </submittedName>
</protein>